<dbReference type="GO" id="GO:0005524">
    <property type="term" value="F:ATP binding"/>
    <property type="evidence" value="ECO:0007669"/>
    <property type="project" value="UniProtKB-KW"/>
</dbReference>
<evidence type="ECO:0000256" key="3">
    <source>
        <dbReference type="SAM" id="MobiDB-lite"/>
    </source>
</evidence>
<dbReference type="Pfam" id="PF00069">
    <property type="entry name" value="Pkinase"/>
    <property type="match status" value="1"/>
</dbReference>
<feature type="region of interest" description="Disordered" evidence="3">
    <location>
        <begin position="141"/>
        <end position="211"/>
    </location>
</feature>
<dbReference type="GO" id="GO:0003924">
    <property type="term" value="F:GTPase activity"/>
    <property type="evidence" value="ECO:0007669"/>
    <property type="project" value="InterPro"/>
</dbReference>
<gene>
    <name evidence="5" type="ORF">GPM918_LOCUS1452</name>
    <name evidence="6" type="ORF">SRO942_LOCUS1452</name>
</gene>
<dbReference type="InterPro" id="IPR000719">
    <property type="entry name" value="Prot_kinase_dom"/>
</dbReference>
<dbReference type="Pfam" id="PF02212">
    <property type="entry name" value="GED"/>
    <property type="match status" value="1"/>
</dbReference>
<dbReference type="GO" id="GO:0005525">
    <property type="term" value="F:GTP binding"/>
    <property type="evidence" value="ECO:0007669"/>
    <property type="project" value="InterPro"/>
</dbReference>
<dbReference type="AlphaFoldDB" id="A0A813Q5C8"/>
<evidence type="ECO:0000259" key="4">
    <source>
        <dbReference type="PROSITE" id="PS50011"/>
    </source>
</evidence>
<evidence type="ECO:0000256" key="2">
    <source>
        <dbReference type="ARBA" id="ARBA00022840"/>
    </source>
</evidence>
<organism evidence="5 7">
    <name type="scientific">Didymodactylos carnosus</name>
    <dbReference type="NCBI Taxonomy" id="1234261"/>
    <lineage>
        <taxon>Eukaryota</taxon>
        <taxon>Metazoa</taxon>
        <taxon>Spiralia</taxon>
        <taxon>Gnathifera</taxon>
        <taxon>Rotifera</taxon>
        <taxon>Eurotatoria</taxon>
        <taxon>Bdelloidea</taxon>
        <taxon>Philodinida</taxon>
        <taxon>Philodinidae</taxon>
        <taxon>Didymodactylos</taxon>
    </lineage>
</organism>
<dbReference type="PANTHER" id="PTHR24055">
    <property type="entry name" value="MITOGEN-ACTIVATED PROTEIN KINASE"/>
    <property type="match status" value="1"/>
</dbReference>
<keyword evidence="2" id="KW-0067">ATP-binding</keyword>
<dbReference type="Proteomes" id="UP000663829">
    <property type="component" value="Unassembled WGS sequence"/>
</dbReference>
<dbReference type="OrthoDB" id="9973558at2759"/>
<dbReference type="EMBL" id="CAJOBC010000133">
    <property type="protein sequence ID" value="CAF3543257.1"/>
    <property type="molecule type" value="Genomic_DNA"/>
</dbReference>
<dbReference type="SUPFAM" id="SSF56112">
    <property type="entry name" value="Protein kinase-like (PK-like)"/>
    <property type="match status" value="1"/>
</dbReference>
<dbReference type="SMART" id="SM00302">
    <property type="entry name" value="GED"/>
    <property type="match status" value="1"/>
</dbReference>
<comment type="caution">
    <text evidence="5">The sequence shown here is derived from an EMBL/GenBank/DDBJ whole genome shotgun (WGS) entry which is preliminary data.</text>
</comment>
<proteinExistence type="predicted"/>
<evidence type="ECO:0000313" key="7">
    <source>
        <dbReference type="Proteomes" id="UP000663829"/>
    </source>
</evidence>
<dbReference type="Gene3D" id="1.20.120.1240">
    <property type="entry name" value="Dynamin, middle domain"/>
    <property type="match status" value="1"/>
</dbReference>
<dbReference type="InterPro" id="IPR050117">
    <property type="entry name" value="MAPK"/>
</dbReference>
<keyword evidence="1" id="KW-0547">Nucleotide-binding</keyword>
<dbReference type="EMBL" id="CAJNOQ010000133">
    <property type="protein sequence ID" value="CAF0762220.1"/>
    <property type="molecule type" value="Genomic_DNA"/>
</dbReference>
<accession>A0A813Q5C8</accession>
<sequence>MLELSCETQDEVDSWKASFLRTGVYPERETHPEDTMTADIGTVDPQLERQVETINNLVVSYMQIVTKSTRDIIPKMIMHLIVNNGILMEESADESMKREEKLKHYDAIKQALDIIGDISTRTIALPDAQLYDQKFYESKPAAAPMQNNSGGYPNHTPNNLQQPSYPNRPPSPNPQRKTQAPPNPINPMTAREPPPPPLRPTPVANSNTVLPPPLLPQRAQPNNFFGLDPFVNTTTTTTAPLPTSNGAYAPSLPSPVLNAQGRASPQPGGLPPPLSPMPTRFKRHRIKEQGNDSNNNQSEPCVILAFTLPREYIPLRDLTHGTFFHGGIDTPSMNANDPLLKQQVHITKYLSLQSKTITKQYISYLYDRLILTSQLSHINVRKVLYWYLADGCLYSITGCLKGSLRNAIETSSFSLHRIYHISSQIISGTIYLQEHGLCPLTPWYTTNIELTKEDHVRLCSPTISTTKFNGASLQYHHLWRHAPENLIQMILEQSYQTCRLNDQLYYSKCDVWSIACIIVEMLMHNGSVLFQPANDDVCQQLFCIVQYVGGLTLPIFEFFPYHIKQAFSNIDFDSNQLRLGYMLTSILSQLSPIQCVSEQSSSYTRENLYDLLEKMFQFLPDKRISLTNILQHPFYSSLPKTMTKTVNTKYIWKSQQQQQSIRTIDDLIRLCISLELQRPRWVLTLKEKCLFRILINLPNFNQFNENYSYSQPQFYLSESLYCDLKKLVRFLTGHLHT</sequence>
<dbReference type="GO" id="GO:0004672">
    <property type="term" value="F:protein kinase activity"/>
    <property type="evidence" value="ECO:0007669"/>
    <property type="project" value="InterPro"/>
</dbReference>
<dbReference type="InterPro" id="IPR003130">
    <property type="entry name" value="GED"/>
</dbReference>
<dbReference type="SMART" id="SM00220">
    <property type="entry name" value="S_TKc"/>
    <property type="match status" value="1"/>
</dbReference>
<protein>
    <recommendedName>
        <fullName evidence="4">Protein kinase domain-containing protein</fullName>
    </recommendedName>
</protein>
<feature type="domain" description="Protein kinase" evidence="4">
    <location>
        <begin position="312"/>
        <end position="635"/>
    </location>
</feature>
<name>A0A813Q5C8_9BILA</name>
<evidence type="ECO:0000313" key="5">
    <source>
        <dbReference type="EMBL" id="CAF0762220.1"/>
    </source>
</evidence>
<feature type="compositionally biased region" description="Polar residues" evidence="3">
    <location>
        <begin position="145"/>
        <end position="161"/>
    </location>
</feature>
<reference evidence="5" key="1">
    <citation type="submission" date="2021-02" db="EMBL/GenBank/DDBJ databases">
        <authorList>
            <person name="Nowell W R."/>
        </authorList>
    </citation>
    <scope>NUCLEOTIDE SEQUENCE</scope>
</reference>
<dbReference type="PROSITE" id="PS50011">
    <property type="entry name" value="PROTEIN_KINASE_DOM"/>
    <property type="match status" value="1"/>
</dbReference>
<feature type="region of interest" description="Disordered" evidence="3">
    <location>
        <begin position="254"/>
        <end position="279"/>
    </location>
</feature>
<keyword evidence="7" id="KW-1185">Reference proteome</keyword>
<dbReference type="Proteomes" id="UP000681722">
    <property type="component" value="Unassembled WGS sequence"/>
</dbReference>
<evidence type="ECO:0000256" key="1">
    <source>
        <dbReference type="ARBA" id="ARBA00022741"/>
    </source>
</evidence>
<dbReference type="Gene3D" id="1.10.510.10">
    <property type="entry name" value="Transferase(Phosphotransferase) domain 1"/>
    <property type="match status" value="1"/>
</dbReference>
<evidence type="ECO:0000313" key="6">
    <source>
        <dbReference type="EMBL" id="CAF3543257.1"/>
    </source>
</evidence>
<dbReference type="InterPro" id="IPR011009">
    <property type="entry name" value="Kinase-like_dom_sf"/>
</dbReference>